<feature type="compositionally biased region" description="Basic and acidic residues" evidence="1">
    <location>
        <begin position="139"/>
        <end position="153"/>
    </location>
</feature>
<gene>
    <name evidence="2" type="ORF">WN55_07689</name>
</gene>
<dbReference type="GO" id="GO:0072669">
    <property type="term" value="C:tRNA-splicing ligase complex"/>
    <property type="evidence" value="ECO:0007669"/>
    <property type="project" value="InterPro"/>
</dbReference>
<dbReference type="AlphaFoldDB" id="A0A154P7T9"/>
<evidence type="ECO:0000313" key="3">
    <source>
        <dbReference type="Proteomes" id="UP000076502"/>
    </source>
</evidence>
<evidence type="ECO:0000256" key="1">
    <source>
        <dbReference type="SAM" id="MobiDB-lite"/>
    </source>
</evidence>
<dbReference type="Pfam" id="PF15323">
    <property type="entry name" value="Ashwin"/>
    <property type="match status" value="1"/>
</dbReference>
<dbReference type="Proteomes" id="UP000076502">
    <property type="component" value="Unassembled WGS sequence"/>
</dbReference>
<dbReference type="GO" id="GO:0048598">
    <property type="term" value="P:embryonic morphogenesis"/>
    <property type="evidence" value="ECO:0007669"/>
    <property type="project" value="InterPro"/>
</dbReference>
<sequence>MSTLDMFHLTHPEVLSDPELREILENSCIDFTNYKHLSRPQLIELYKRVAMPLPRRGSENSQDLDTKKTNEEEKKDSADNCKKDILSLNGKNNTQRNVNGTKIYQTSCPRPKTPVNDLQHTPKKIHSCSLYSFKNYNGVDKRVNDGTHDDSPSKKRQKITWP</sequence>
<dbReference type="EMBL" id="KQ434823">
    <property type="protein sequence ID" value="KZC07278.1"/>
    <property type="molecule type" value="Genomic_DNA"/>
</dbReference>
<feature type="compositionally biased region" description="Basic and acidic residues" evidence="1">
    <location>
        <begin position="64"/>
        <end position="85"/>
    </location>
</feature>
<evidence type="ECO:0000313" key="2">
    <source>
        <dbReference type="EMBL" id="KZC07278.1"/>
    </source>
</evidence>
<reference evidence="2 3" key="1">
    <citation type="submission" date="2015-07" db="EMBL/GenBank/DDBJ databases">
        <title>The genome of Dufourea novaeangliae.</title>
        <authorList>
            <person name="Pan H."/>
            <person name="Kapheim K."/>
        </authorList>
    </citation>
    <scope>NUCLEOTIDE SEQUENCE [LARGE SCALE GENOMIC DNA]</scope>
    <source>
        <strain evidence="2">0120121106</strain>
        <tissue evidence="2">Whole body</tissue>
    </source>
</reference>
<organism evidence="2 3">
    <name type="scientific">Dufourea novaeangliae</name>
    <name type="common">Sweat bee</name>
    <dbReference type="NCBI Taxonomy" id="178035"/>
    <lineage>
        <taxon>Eukaryota</taxon>
        <taxon>Metazoa</taxon>
        <taxon>Ecdysozoa</taxon>
        <taxon>Arthropoda</taxon>
        <taxon>Hexapoda</taxon>
        <taxon>Insecta</taxon>
        <taxon>Pterygota</taxon>
        <taxon>Neoptera</taxon>
        <taxon>Endopterygota</taxon>
        <taxon>Hymenoptera</taxon>
        <taxon>Apocrita</taxon>
        <taxon>Aculeata</taxon>
        <taxon>Apoidea</taxon>
        <taxon>Anthophila</taxon>
        <taxon>Halictidae</taxon>
        <taxon>Rophitinae</taxon>
        <taxon>Dufourea</taxon>
    </lineage>
</organism>
<accession>A0A154P7T9</accession>
<dbReference type="STRING" id="178035.A0A154P7T9"/>
<feature type="compositionally biased region" description="Polar residues" evidence="1">
    <location>
        <begin position="89"/>
        <end position="99"/>
    </location>
</feature>
<name>A0A154P7T9_DUFNO</name>
<proteinExistence type="predicted"/>
<keyword evidence="3" id="KW-1185">Reference proteome</keyword>
<protein>
    <submittedName>
        <fullName evidence="2">Uncharacterized protein</fullName>
    </submittedName>
</protein>
<feature type="region of interest" description="Disordered" evidence="1">
    <location>
        <begin position="139"/>
        <end position="162"/>
    </location>
</feature>
<dbReference type="InterPro" id="IPR024887">
    <property type="entry name" value="Ashwin"/>
</dbReference>
<feature type="region of interest" description="Disordered" evidence="1">
    <location>
        <begin position="54"/>
        <end position="99"/>
    </location>
</feature>